<name>A0A392UB88_9FABA</name>
<proteinExistence type="predicted"/>
<reference evidence="1 2" key="1">
    <citation type="journal article" date="2018" name="Front. Plant Sci.">
        <title>Red Clover (Trifolium pratense) and Zigzag Clover (T. medium) - A Picture of Genomic Similarities and Differences.</title>
        <authorList>
            <person name="Dluhosova J."/>
            <person name="Istvanek J."/>
            <person name="Nedelnik J."/>
            <person name="Repkova J."/>
        </authorList>
    </citation>
    <scope>NUCLEOTIDE SEQUENCE [LARGE SCALE GENOMIC DNA]</scope>
    <source>
        <strain evidence="2">cv. 10/8</strain>
        <tissue evidence="1">Leaf</tissue>
    </source>
</reference>
<dbReference type="Proteomes" id="UP000265520">
    <property type="component" value="Unassembled WGS sequence"/>
</dbReference>
<dbReference type="EMBL" id="LXQA010761078">
    <property type="protein sequence ID" value="MCI69686.1"/>
    <property type="molecule type" value="Genomic_DNA"/>
</dbReference>
<dbReference type="AlphaFoldDB" id="A0A392UB88"/>
<evidence type="ECO:0000313" key="2">
    <source>
        <dbReference type="Proteomes" id="UP000265520"/>
    </source>
</evidence>
<accession>A0A392UB88</accession>
<feature type="non-terminal residue" evidence="1">
    <location>
        <position position="1"/>
    </location>
</feature>
<sequence length="27" mass="2980">VRARCVALWRALRSLAGIVSDLGALRR</sequence>
<keyword evidence="2" id="KW-1185">Reference proteome</keyword>
<evidence type="ECO:0000313" key="1">
    <source>
        <dbReference type="EMBL" id="MCI69686.1"/>
    </source>
</evidence>
<protein>
    <submittedName>
        <fullName evidence="1">Uncharacterized protein</fullName>
    </submittedName>
</protein>
<comment type="caution">
    <text evidence="1">The sequence shown here is derived from an EMBL/GenBank/DDBJ whole genome shotgun (WGS) entry which is preliminary data.</text>
</comment>
<organism evidence="1 2">
    <name type="scientific">Trifolium medium</name>
    <dbReference type="NCBI Taxonomy" id="97028"/>
    <lineage>
        <taxon>Eukaryota</taxon>
        <taxon>Viridiplantae</taxon>
        <taxon>Streptophyta</taxon>
        <taxon>Embryophyta</taxon>
        <taxon>Tracheophyta</taxon>
        <taxon>Spermatophyta</taxon>
        <taxon>Magnoliopsida</taxon>
        <taxon>eudicotyledons</taxon>
        <taxon>Gunneridae</taxon>
        <taxon>Pentapetalae</taxon>
        <taxon>rosids</taxon>
        <taxon>fabids</taxon>
        <taxon>Fabales</taxon>
        <taxon>Fabaceae</taxon>
        <taxon>Papilionoideae</taxon>
        <taxon>50 kb inversion clade</taxon>
        <taxon>NPAAA clade</taxon>
        <taxon>Hologalegina</taxon>
        <taxon>IRL clade</taxon>
        <taxon>Trifolieae</taxon>
        <taxon>Trifolium</taxon>
    </lineage>
</organism>